<evidence type="ECO:0000256" key="4">
    <source>
        <dbReference type="HAMAP-Rule" id="MF_03155"/>
    </source>
</evidence>
<feature type="site" description="Important for substrate specificity" evidence="4">
    <location>
        <position position="234"/>
    </location>
</feature>
<keyword evidence="6" id="KW-1185">Reference proteome</keyword>
<feature type="binding site" evidence="4">
    <location>
        <begin position="94"/>
        <end position="95"/>
    </location>
    <ligand>
        <name>phosphate</name>
        <dbReference type="ChEBI" id="CHEBI:43474"/>
    </ligand>
</feature>
<comment type="catalytic activity">
    <reaction evidence="4">
        <text>S-methyl-5'-thioadenosine + phosphate = 5-(methylsulfanyl)-alpha-D-ribose 1-phosphate + adenine</text>
        <dbReference type="Rhea" id="RHEA:11852"/>
        <dbReference type="ChEBI" id="CHEBI:16708"/>
        <dbReference type="ChEBI" id="CHEBI:17509"/>
        <dbReference type="ChEBI" id="CHEBI:43474"/>
        <dbReference type="ChEBI" id="CHEBI:58533"/>
        <dbReference type="EC" id="2.4.2.28"/>
    </reaction>
</comment>
<comment type="pathway">
    <text evidence="4">Amino-acid biosynthesis; L-methionine biosynthesis via salvage pathway; S-methyl-5-thio-alpha-D-ribose 1-phosphate from S-methyl-5'-thioadenosine (phosphorylase route): step 1/1.</text>
</comment>
<comment type="function">
    <text evidence="4">Catalyzes the reversible phosphorylation of S-methyl-5'-thioadenosine (MTA) to adenine and 5-methylthioribose-1-phosphate. Involved in the breakdown of MTA, a major by-product of polyamine biosynthesis. Responsible for the first step in the methionine salvage pathway after MTA has been generated from S-adenosylmethionine. Has broad substrate specificity with 6-aminopurine nucleosides as preferred substrates.</text>
</comment>
<dbReference type="GeneID" id="107217199"/>
<dbReference type="KEGG" id="nlo:107217199"/>
<dbReference type="InterPro" id="IPR018099">
    <property type="entry name" value="Purine_phosphorylase-2_CS"/>
</dbReference>
<dbReference type="GO" id="GO:0006166">
    <property type="term" value="P:purine ribonucleoside salvage"/>
    <property type="evidence" value="ECO:0007669"/>
    <property type="project" value="UniProtKB-KW"/>
</dbReference>
<dbReference type="PANTHER" id="PTHR42679:SF2">
    <property type="entry name" value="S-METHYL-5'-THIOADENOSINE PHOSPHORYLASE"/>
    <property type="match status" value="1"/>
</dbReference>
<feature type="binding site" evidence="4">
    <location>
        <position position="14"/>
    </location>
    <ligand>
        <name>phosphate</name>
        <dbReference type="ChEBI" id="CHEBI:43474"/>
    </ligand>
</feature>
<dbReference type="GO" id="GO:0017061">
    <property type="term" value="F:S-methyl-5-thioadenosine phosphorylase activity"/>
    <property type="evidence" value="ECO:0007669"/>
    <property type="project" value="UniProtKB-UniRule"/>
</dbReference>
<feature type="site" description="Important for substrate specificity" evidence="4">
    <location>
        <position position="179"/>
    </location>
</feature>
<evidence type="ECO:0000313" key="7">
    <source>
        <dbReference type="RefSeq" id="XP_015510096.2"/>
    </source>
</evidence>
<protein>
    <recommendedName>
        <fullName evidence="4">S-methyl-5'-thioadenosine phosphorylase</fullName>
        <ecNumber evidence="4">2.4.2.28</ecNumber>
    </recommendedName>
    <alternativeName>
        <fullName evidence="4">5'-methylthioadenosine phosphorylase</fullName>
        <shortName evidence="4">MTA phosphorylase</shortName>
        <shortName evidence="4">MTAP</shortName>
        <shortName evidence="4">MTAPase</shortName>
    </alternativeName>
</protein>
<keyword evidence="4" id="KW-0963">Cytoplasm</keyword>
<comment type="similarity">
    <text evidence="4">Belongs to the PNP/MTAP phosphorylase family. MTAP subfamily.</text>
</comment>
<dbReference type="CDD" id="cd09010">
    <property type="entry name" value="MTAP_SsMTAPII_like_MTIP"/>
    <property type="match status" value="1"/>
</dbReference>
<reference evidence="7" key="1">
    <citation type="submission" date="2025-08" db="UniProtKB">
        <authorList>
            <consortium name="RefSeq"/>
        </authorList>
    </citation>
    <scope>IDENTIFICATION</scope>
    <source>
        <tissue evidence="7">Thorax and Abdomen</tissue>
    </source>
</reference>
<gene>
    <name evidence="7" type="primary">LOC107217199</name>
</gene>
<comment type="subunit">
    <text evidence="4">Homotrimer.</text>
</comment>
<sequence>MGKYKIKVGIIGGSGLDDPAGQILQNRVEISQEIAKNEFGLPSSNLYQGQIAGVEVVLLSRHGVGHKINPTNVNYRANIEALRLAGCTHILASTACGSLQESIHPGDLVIPDSFIDRTIKRNGTFFDGTSKEYPGVCHVPMEPAFHPNVRKTIANAAKLLNIDIRDGGTVVTIEGPRFSSKAESQSFRQWGGDLINMTVVPEVCLAKEAGILYGAIALATDYDCWKDAGDRVCVADVMSVFKKNVIRVTQLLIETIKLMAASSDQEMWDEQIDELKNLVVCGNVSSNKAA</sequence>
<dbReference type="AlphaFoldDB" id="A0A6J0B7F5"/>
<feature type="binding site" evidence="4">
    <location>
        <position position="197"/>
    </location>
    <ligand>
        <name>substrate</name>
    </ligand>
</feature>
<evidence type="ECO:0000313" key="6">
    <source>
        <dbReference type="Proteomes" id="UP000829291"/>
    </source>
</evidence>
<evidence type="ECO:0000256" key="1">
    <source>
        <dbReference type="ARBA" id="ARBA00022676"/>
    </source>
</evidence>
<dbReference type="PROSITE" id="PS01240">
    <property type="entry name" value="PNP_MTAP_2"/>
    <property type="match status" value="1"/>
</dbReference>
<feature type="binding site" evidence="4">
    <location>
        <begin position="61"/>
        <end position="62"/>
    </location>
    <ligand>
        <name>phosphate</name>
        <dbReference type="ChEBI" id="CHEBI:43474"/>
    </ligand>
</feature>
<dbReference type="SUPFAM" id="SSF53167">
    <property type="entry name" value="Purine and uridine phosphorylases"/>
    <property type="match status" value="1"/>
</dbReference>
<dbReference type="InterPro" id="IPR035994">
    <property type="entry name" value="Nucleoside_phosphorylase_sf"/>
</dbReference>
<feature type="binding site" evidence="4">
    <location>
        <position position="198"/>
    </location>
    <ligand>
        <name>phosphate</name>
        <dbReference type="ChEBI" id="CHEBI:43474"/>
    </ligand>
</feature>
<dbReference type="RefSeq" id="XP_015510096.2">
    <property type="nucleotide sequence ID" value="XM_015654610.2"/>
</dbReference>
<accession>A0A6J0B7F5</accession>
<dbReference type="UniPathway" id="UPA00904">
    <property type="reaction ID" value="UER00873"/>
</dbReference>
<dbReference type="GO" id="GO:0005829">
    <property type="term" value="C:cytosol"/>
    <property type="evidence" value="ECO:0007669"/>
    <property type="project" value="TreeGrafter"/>
</dbReference>
<keyword evidence="2 4" id="KW-0808">Transferase</keyword>
<dbReference type="OrthoDB" id="431409at2759"/>
<evidence type="ECO:0000256" key="3">
    <source>
        <dbReference type="ARBA" id="ARBA00022726"/>
    </source>
</evidence>
<dbReference type="GO" id="GO:0019509">
    <property type="term" value="P:L-methionine salvage from methylthioadenosine"/>
    <property type="evidence" value="ECO:0007669"/>
    <property type="project" value="UniProtKB-UniRule"/>
</dbReference>
<dbReference type="HAMAP" id="MF_01963">
    <property type="entry name" value="MTAP"/>
    <property type="match status" value="1"/>
</dbReference>
<keyword evidence="1 4" id="KW-0328">Glycosyltransferase</keyword>
<evidence type="ECO:0000259" key="5">
    <source>
        <dbReference type="Pfam" id="PF01048"/>
    </source>
</evidence>
<dbReference type="Gene3D" id="3.40.50.1580">
    <property type="entry name" value="Nucleoside phosphorylase domain"/>
    <property type="match status" value="1"/>
</dbReference>
<name>A0A6J0B7F5_NEOLC</name>
<organism evidence="7">
    <name type="scientific">Neodiprion lecontei</name>
    <name type="common">Redheaded pine sawfly</name>
    <dbReference type="NCBI Taxonomy" id="441921"/>
    <lineage>
        <taxon>Eukaryota</taxon>
        <taxon>Metazoa</taxon>
        <taxon>Ecdysozoa</taxon>
        <taxon>Arthropoda</taxon>
        <taxon>Hexapoda</taxon>
        <taxon>Insecta</taxon>
        <taxon>Pterygota</taxon>
        <taxon>Neoptera</taxon>
        <taxon>Endopterygota</taxon>
        <taxon>Hymenoptera</taxon>
        <taxon>Tenthredinoidea</taxon>
        <taxon>Diprionidae</taxon>
        <taxon>Diprioninae</taxon>
        <taxon>Neodiprion</taxon>
    </lineage>
</organism>
<dbReference type="Proteomes" id="UP000829291">
    <property type="component" value="Chromosome 1"/>
</dbReference>
<feature type="binding site" evidence="4">
    <location>
        <begin position="221"/>
        <end position="223"/>
    </location>
    <ligand>
        <name>substrate</name>
    </ligand>
</feature>
<dbReference type="InterPro" id="IPR010044">
    <property type="entry name" value="MTAP"/>
</dbReference>
<keyword evidence="3 4" id="KW-0660">Purine salvage</keyword>
<dbReference type="InParanoid" id="A0A6J0B7F5"/>
<comment type="subcellular location">
    <subcellularLocation>
        <location evidence="4">Cytoplasm</location>
    </subcellularLocation>
    <subcellularLocation>
        <location evidence="4">Nucleus</location>
    </subcellularLocation>
</comment>
<dbReference type="FunCoup" id="A0A6J0B7F5">
    <property type="interactions" value="1324"/>
</dbReference>
<dbReference type="PANTHER" id="PTHR42679">
    <property type="entry name" value="S-METHYL-5'-THIOADENOSINE PHOSPHORYLASE"/>
    <property type="match status" value="1"/>
</dbReference>
<feature type="domain" description="Nucleoside phosphorylase" evidence="5">
    <location>
        <begin position="7"/>
        <end position="256"/>
    </location>
</feature>
<dbReference type="GO" id="GO:0005634">
    <property type="term" value="C:nucleus"/>
    <property type="evidence" value="ECO:0007669"/>
    <property type="project" value="UniProtKB-SubCell"/>
</dbReference>
<evidence type="ECO:0000256" key="2">
    <source>
        <dbReference type="ARBA" id="ARBA00022679"/>
    </source>
</evidence>
<keyword evidence="4" id="KW-0539">Nucleus</keyword>
<proteinExistence type="inferred from homology"/>
<dbReference type="EC" id="2.4.2.28" evidence="4"/>
<dbReference type="Pfam" id="PF01048">
    <property type="entry name" value="PNP_UDP_1"/>
    <property type="match status" value="1"/>
</dbReference>
<dbReference type="InterPro" id="IPR000845">
    <property type="entry name" value="Nucleoside_phosphorylase_d"/>
</dbReference>